<dbReference type="GeneID" id="36408483"/>
<dbReference type="AlphaFoldDB" id="A0A0P1APR9"/>
<reference evidence="2" key="1">
    <citation type="submission" date="2014-09" db="EMBL/GenBank/DDBJ databases">
        <authorList>
            <person name="Sharma Rahul"/>
            <person name="Thines Marco"/>
        </authorList>
    </citation>
    <scope>NUCLEOTIDE SEQUENCE [LARGE SCALE GENOMIC DNA]</scope>
</reference>
<dbReference type="EMBL" id="CCYD01000653">
    <property type="protein sequence ID" value="CEG43216.1"/>
    <property type="molecule type" value="Genomic_DNA"/>
</dbReference>
<evidence type="ECO:0000313" key="2">
    <source>
        <dbReference type="Proteomes" id="UP000054928"/>
    </source>
</evidence>
<evidence type="ECO:0000313" key="1">
    <source>
        <dbReference type="EMBL" id="CEG43216.1"/>
    </source>
</evidence>
<sequence>MTIFLLGKAKLSQNDRVPGEQCIIRLYRLVCYMCTTGTEAVRAQKHDVS</sequence>
<proteinExistence type="predicted"/>
<name>A0A0P1APR9_PLAHL</name>
<dbReference type="Proteomes" id="UP000054928">
    <property type="component" value="Unassembled WGS sequence"/>
</dbReference>
<keyword evidence="2" id="KW-1185">Reference proteome</keyword>
<organism evidence="1 2">
    <name type="scientific">Plasmopara halstedii</name>
    <name type="common">Downy mildew of sunflower</name>
    <dbReference type="NCBI Taxonomy" id="4781"/>
    <lineage>
        <taxon>Eukaryota</taxon>
        <taxon>Sar</taxon>
        <taxon>Stramenopiles</taxon>
        <taxon>Oomycota</taxon>
        <taxon>Peronosporomycetes</taxon>
        <taxon>Peronosporales</taxon>
        <taxon>Peronosporaceae</taxon>
        <taxon>Plasmopara</taxon>
    </lineage>
</organism>
<protein>
    <submittedName>
        <fullName evidence="1">Uncharacterized protein</fullName>
    </submittedName>
</protein>
<dbReference type="RefSeq" id="XP_024579585.1">
    <property type="nucleotide sequence ID" value="XM_024729183.1"/>
</dbReference>
<accession>A0A0P1APR9</accession>